<protein>
    <submittedName>
        <fullName evidence="5">3'(2'),5'-bisphosphate nucleotidase CysQ</fullName>
    </submittedName>
</protein>
<keyword evidence="2 4" id="KW-0479">Metal-binding</keyword>
<evidence type="ECO:0000256" key="3">
    <source>
        <dbReference type="ARBA" id="ARBA00022842"/>
    </source>
</evidence>
<proteinExistence type="inferred from homology"/>
<gene>
    <name evidence="5" type="ORF">CSC94_14825</name>
</gene>
<dbReference type="PRINTS" id="PR00377">
    <property type="entry name" value="IMPHPHTASES"/>
</dbReference>
<comment type="cofactor">
    <cofactor evidence="4">
        <name>Mg(2+)</name>
        <dbReference type="ChEBI" id="CHEBI:18420"/>
    </cofactor>
</comment>
<dbReference type="PROSITE" id="PS00630">
    <property type="entry name" value="IMP_2"/>
    <property type="match status" value="1"/>
</dbReference>
<dbReference type="InterPro" id="IPR020550">
    <property type="entry name" value="Inositol_monophosphatase_CS"/>
</dbReference>
<organism evidence="5 6">
    <name type="scientific">Zhengella mangrovi</name>
    <dbReference type="NCBI Taxonomy" id="1982044"/>
    <lineage>
        <taxon>Bacteria</taxon>
        <taxon>Pseudomonadati</taxon>
        <taxon>Pseudomonadota</taxon>
        <taxon>Alphaproteobacteria</taxon>
        <taxon>Hyphomicrobiales</taxon>
        <taxon>Notoacmeibacteraceae</taxon>
        <taxon>Zhengella</taxon>
    </lineage>
</organism>
<dbReference type="AlphaFoldDB" id="A0A2G1QL62"/>
<dbReference type="PANTHER" id="PTHR20854">
    <property type="entry name" value="INOSITOL MONOPHOSPHATASE"/>
    <property type="match status" value="1"/>
</dbReference>
<dbReference type="Gene3D" id="3.40.190.80">
    <property type="match status" value="1"/>
</dbReference>
<keyword evidence="6" id="KW-1185">Reference proteome</keyword>
<evidence type="ECO:0000256" key="1">
    <source>
        <dbReference type="ARBA" id="ARBA00009759"/>
    </source>
</evidence>
<feature type="binding site" evidence="4">
    <location>
        <position position="212"/>
    </location>
    <ligand>
        <name>Mg(2+)</name>
        <dbReference type="ChEBI" id="CHEBI:18420"/>
        <label>1</label>
        <note>catalytic</note>
    </ligand>
</feature>
<accession>A0A2G1QL62</accession>
<dbReference type="SUPFAM" id="SSF56655">
    <property type="entry name" value="Carbohydrate phosphatase"/>
    <property type="match status" value="1"/>
</dbReference>
<feature type="binding site" evidence="4">
    <location>
        <position position="75"/>
    </location>
    <ligand>
        <name>Mg(2+)</name>
        <dbReference type="ChEBI" id="CHEBI:18420"/>
        <label>1</label>
        <note>catalytic</note>
    </ligand>
</feature>
<evidence type="ECO:0000313" key="6">
    <source>
        <dbReference type="Proteomes" id="UP000221168"/>
    </source>
</evidence>
<dbReference type="GO" id="GO:0008934">
    <property type="term" value="F:inositol monophosphate 1-phosphatase activity"/>
    <property type="evidence" value="ECO:0007669"/>
    <property type="project" value="TreeGrafter"/>
</dbReference>
<evidence type="ECO:0000256" key="4">
    <source>
        <dbReference type="PIRSR" id="PIRSR600760-2"/>
    </source>
</evidence>
<dbReference type="OrthoDB" id="9785695at2"/>
<dbReference type="GO" id="GO:0046854">
    <property type="term" value="P:phosphatidylinositol phosphate biosynthetic process"/>
    <property type="evidence" value="ECO:0007669"/>
    <property type="project" value="InterPro"/>
</dbReference>
<dbReference type="GO" id="GO:0046872">
    <property type="term" value="F:metal ion binding"/>
    <property type="evidence" value="ECO:0007669"/>
    <property type="project" value="UniProtKB-KW"/>
</dbReference>
<comment type="caution">
    <text evidence="5">The sequence shown here is derived from an EMBL/GenBank/DDBJ whole genome shotgun (WGS) entry which is preliminary data.</text>
</comment>
<evidence type="ECO:0000313" key="5">
    <source>
        <dbReference type="EMBL" id="PHP66209.1"/>
    </source>
</evidence>
<evidence type="ECO:0000256" key="2">
    <source>
        <dbReference type="ARBA" id="ARBA00022723"/>
    </source>
</evidence>
<keyword evidence="3 4" id="KW-0460">Magnesium</keyword>
<feature type="binding site" evidence="4">
    <location>
        <position position="96"/>
    </location>
    <ligand>
        <name>Mg(2+)</name>
        <dbReference type="ChEBI" id="CHEBI:18420"/>
        <label>1</label>
        <note>catalytic</note>
    </ligand>
</feature>
<dbReference type="Proteomes" id="UP000221168">
    <property type="component" value="Unassembled WGS sequence"/>
</dbReference>
<dbReference type="PANTHER" id="PTHR20854:SF4">
    <property type="entry name" value="INOSITOL-1-MONOPHOSPHATASE-RELATED"/>
    <property type="match status" value="1"/>
</dbReference>
<name>A0A2G1QL62_9HYPH</name>
<dbReference type="InterPro" id="IPR000760">
    <property type="entry name" value="Inositol_monophosphatase-like"/>
</dbReference>
<dbReference type="RefSeq" id="WP_099307140.1">
    <property type="nucleotide sequence ID" value="NZ_PDVP01000009.1"/>
</dbReference>
<dbReference type="Gene3D" id="3.30.540.10">
    <property type="entry name" value="Fructose-1,6-Bisphosphatase, subunit A, domain 1"/>
    <property type="match status" value="1"/>
</dbReference>
<feature type="binding site" evidence="4">
    <location>
        <position position="95"/>
    </location>
    <ligand>
        <name>Mg(2+)</name>
        <dbReference type="ChEBI" id="CHEBI:18420"/>
        <label>1</label>
        <note>catalytic</note>
    </ligand>
</feature>
<dbReference type="GO" id="GO:0007165">
    <property type="term" value="P:signal transduction"/>
    <property type="evidence" value="ECO:0007669"/>
    <property type="project" value="TreeGrafter"/>
</dbReference>
<comment type="similarity">
    <text evidence="1">Belongs to the inositol monophosphatase superfamily.</text>
</comment>
<dbReference type="CDD" id="cd01638">
    <property type="entry name" value="CysQ"/>
    <property type="match status" value="1"/>
</dbReference>
<feature type="binding site" evidence="4">
    <location>
        <position position="93"/>
    </location>
    <ligand>
        <name>Mg(2+)</name>
        <dbReference type="ChEBI" id="CHEBI:18420"/>
        <label>2</label>
    </ligand>
</feature>
<dbReference type="EMBL" id="PDVP01000009">
    <property type="protein sequence ID" value="PHP66209.1"/>
    <property type="molecule type" value="Genomic_DNA"/>
</dbReference>
<sequence>MPANDAALVGLDGELALLREAAREAGRIALRYFRRDPDVWMKDGNSPVSEADLAVDSFLRDGLMAARPDYGWLSEETADDLARLEARRTFVVDPIDGTRAFVDGRDVWCVSVAIVEDGRSIAGVLDCPVLDEVYEASAGGGARRNGEPLAVNGTRDEPVLGGPAWMTRQLPAALRDRMHRIAHIPSLAYRLAMVADGRLDGTFIRPDSHDWDIAAAELVLREAGGSLVGSDGDTPPMATRNSRHGRMAAGSPAMLPQLLSTLRTMT</sequence>
<dbReference type="Pfam" id="PF00459">
    <property type="entry name" value="Inositol_P"/>
    <property type="match status" value="1"/>
</dbReference>
<dbReference type="GO" id="GO:0006020">
    <property type="term" value="P:inositol metabolic process"/>
    <property type="evidence" value="ECO:0007669"/>
    <property type="project" value="TreeGrafter"/>
</dbReference>
<reference evidence="5 6" key="1">
    <citation type="submission" date="2017-10" db="EMBL/GenBank/DDBJ databases">
        <title>Sedimentibacterium mangrovi gen. nov., sp. nov., a novel member of family Phyllobacteriacea isolated from mangrove sediment.</title>
        <authorList>
            <person name="Liao H."/>
            <person name="Tian Y."/>
        </authorList>
    </citation>
    <scope>NUCLEOTIDE SEQUENCE [LARGE SCALE GENOMIC DNA]</scope>
    <source>
        <strain evidence="5 6">X9-2-2</strain>
    </source>
</reference>